<dbReference type="GO" id="GO:0004623">
    <property type="term" value="F:phospholipase A2 activity"/>
    <property type="evidence" value="ECO:0007669"/>
    <property type="project" value="InterPro"/>
</dbReference>
<dbReference type="Pfam" id="PF08398">
    <property type="entry name" value="Phospholip_A2_4"/>
    <property type="match status" value="1"/>
</dbReference>
<feature type="region of interest" description="Disordered" evidence="1">
    <location>
        <begin position="292"/>
        <end position="329"/>
    </location>
</feature>
<protein>
    <recommendedName>
        <fullName evidence="2">Phospholipase A2-like domain-containing protein</fullName>
    </recommendedName>
</protein>
<keyword evidence="4" id="KW-1185">Reference proteome</keyword>
<dbReference type="InterPro" id="IPR036444">
    <property type="entry name" value="PLipase_A2_dom_sf"/>
</dbReference>
<evidence type="ECO:0000313" key="4">
    <source>
        <dbReference type="Proteomes" id="UP001159042"/>
    </source>
</evidence>
<evidence type="ECO:0000256" key="1">
    <source>
        <dbReference type="SAM" id="MobiDB-lite"/>
    </source>
</evidence>
<gene>
    <name evidence="3" type="ORF">NQ315_012282</name>
</gene>
<dbReference type="AlphaFoldDB" id="A0AAV8VFC2"/>
<feature type="domain" description="Phospholipase A2-like" evidence="2">
    <location>
        <begin position="25"/>
        <end position="83"/>
    </location>
</feature>
<dbReference type="GO" id="GO:0006644">
    <property type="term" value="P:phospholipid metabolic process"/>
    <property type="evidence" value="ECO:0007669"/>
    <property type="project" value="InterPro"/>
</dbReference>
<proteinExistence type="predicted"/>
<evidence type="ECO:0000313" key="3">
    <source>
        <dbReference type="EMBL" id="KAJ8912727.1"/>
    </source>
</evidence>
<feature type="compositionally biased region" description="Basic and acidic residues" evidence="1">
    <location>
        <begin position="320"/>
        <end position="329"/>
    </location>
</feature>
<sequence length="329" mass="36977">MLRCVMKYYTGDGLLNSTINKLPFEMHLPGYNWCGPGTKVNKRLARNDPGVNGLDEACKEHDIFYSENKDTKTRHIADKVLAAKALERFRSGDAIWKEKAAALGVAGAMKAKLKLGLGFKTNNEKNISKSAINTCIKRIQKSMQELDTVLKILDDPINQRNKKSNKGNLKTKLEKSVDNIGKKVKKNDKQGTVLLSKVDNKTKKTRKKRQPPTTVSVAPTLAAAAAKEVAENMDVDIADDHPPISRIQQKPKLEMPSNKLPKLLHPRKQNTLKRKLTLESKINDDTGLVKKTKLNLNEPLILPKSYNRKRKLTDDDKENEDPIPKKCKL</sequence>
<accession>A0AAV8VFC2</accession>
<reference evidence="3 4" key="1">
    <citation type="journal article" date="2023" name="Insect Mol. Biol.">
        <title>Genome sequencing provides insights into the evolution of gene families encoding plant cell wall-degrading enzymes in longhorned beetles.</title>
        <authorList>
            <person name="Shin N.R."/>
            <person name="Okamura Y."/>
            <person name="Kirsch R."/>
            <person name="Pauchet Y."/>
        </authorList>
    </citation>
    <scope>NUCLEOTIDE SEQUENCE [LARGE SCALE GENOMIC DNA]</scope>
    <source>
        <strain evidence="3">EAD_L_NR</strain>
    </source>
</reference>
<dbReference type="InterPro" id="IPR013607">
    <property type="entry name" value="Phospholipase_A2-like"/>
</dbReference>
<dbReference type="GO" id="GO:0050482">
    <property type="term" value="P:arachidonate secretion"/>
    <property type="evidence" value="ECO:0007669"/>
    <property type="project" value="InterPro"/>
</dbReference>
<evidence type="ECO:0000259" key="2">
    <source>
        <dbReference type="Pfam" id="PF08398"/>
    </source>
</evidence>
<comment type="caution">
    <text evidence="3">The sequence shown here is derived from an EMBL/GenBank/DDBJ whole genome shotgun (WGS) entry which is preliminary data.</text>
</comment>
<dbReference type="Proteomes" id="UP001159042">
    <property type="component" value="Unassembled WGS sequence"/>
</dbReference>
<dbReference type="EMBL" id="JANEYG010000114">
    <property type="protein sequence ID" value="KAJ8912727.1"/>
    <property type="molecule type" value="Genomic_DNA"/>
</dbReference>
<dbReference type="GO" id="GO:0005198">
    <property type="term" value="F:structural molecule activity"/>
    <property type="evidence" value="ECO:0007669"/>
    <property type="project" value="InterPro"/>
</dbReference>
<organism evidence="3 4">
    <name type="scientific">Exocentrus adspersus</name>
    <dbReference type="NCBI Taxonomy" id="1586481"/>
    <lineage>
        <taxon>Eukaryota</taxon>
        <taxon>Metazoa</taxon>
        <taxon>Ecdysozoa</taxon>
        <taxon>Arthropoda</taxon>
        <taxon>Hexapoda</taxon>
        <taxon>Insecta</taxon>
        <taxon>Pterygota</taxon>
        <taxon>Neoptera</taxon>
        <taxon>Endopterygota</taxon>
        <taxon>Coleoptera</taxon>
        <taxon>Polyphaga</taxon>
        <taxon>Cucujiformia</taxon>
        <taxon>Chrysomeloidea</taxon>
        <taxon>Cerambycidae</taxon>
        <taxon>Lamiinae</taxon>
        <taxon>Acanthocinini</taxon>
        <taxon>Exocentrus</taxon>
    </lineage>
</organism>
<name>A0AAV8VFC2_9CUCU</name>
<dbReference type="Gene3D" id="1.20.90.10">
    <property type="entry name" value="Phospholipase A2 domain"/>
    <property type="match status" value="1"/>
</dbReference>